<name>A0A3F3HDP6_9LACO</name>
<dbReference type="RefSeq" id="WP_059394305.1">
    <property type="nucleotide sequence ID" value="NZ_DF968092.1"/>
</dbReference>
<evidence type="ECO:0000313" key="3">
    <source>
        <dbReference type="EMBL" id="GAP04980.1"/>
    </source>
</evidence>
<keyword evidence="1" id="KW-0175">Coiled coil</keyword>
<proteinExistence type="predicted"/>
<dbReference type="STRING" id="709323.GCA_001047135_01546"/>
<reference evidence="3" key="1">
    <citation type="journal article" date="2015" name="BMC Genomics">
        <title>Comparative genomics of Fructobacillus spp. and Leuconostoc spp. reveals niche-specific evolution of Fructobacillus spp.</title>
        <authorList>
            <person name="Endo A."/>
            <person name="Tanizawa Y."/>
            <person name="Tanaka N."/>
            <person name="Maeno S."/>
            <person name="Kumar H."/>
            <person name="Shiwa Y."/>
            <person name="Okada S."/>
            <person name="Yoshikawa H."/>
            <person name="Dicks L."/>
            <person name="Nakagawa J."/>
            <person name="Arita M."/>
        </authorList>
    </citation>
    <scope>NUCLEOTIDE SEQUENCE [LARGE SCALE GENOMIC DNA]</scope>
    <source>
        <strain evidence="3">F214-1</strain>
    </source>
</reference>
<dbReference type="AlphaFoldDB" id="A0A3F3HDP6"/>
<organism evidence="3">
    <name type="scientific">Fructobacillus tropaeoli</name>
    <dbReference type="NCBI Taxonomy" id="709323"/>
    <lineage>
        <taxon>Bacteria</taxon>
        <taxon>Bacillati</taxon>
        <taxon>Bacillota</taxon>
        <taxon>Bacilli</taxon>
        <taxon>Lactobacillales</taxon>
        <taxon>Lactobacillaceae</taxon>
        <taxon>Fructobacillus</taxon>
    </lineage>
</organism>
<evidence type="ECO:0000256" key="1">
    <source>
        <dbReference type="SAM" id="Coils"/>
    </source>
</evidence>
<dbReference type="EMBL" id="DF968092">
    <property type="protein sequence ID" value="GAP04980.1"/>
    <property type="molecule type" value="Genomic_DNA"/>
</dbReference>
<feature type="region of interest" description="Disordered" evidence="2">
    <location>
        <begin position="141"/>
        <end position="204"/>
    </location>
</feature>
<feature type="coiled-coil region" evidence="1">
    <location>
        <begin position="299"/>
        <end position="385"/>
    </location>
</feature>
<feature type="compositionally biased region" description="Low complexity" evidence="2">
    <location>
        <begin position="142"/>
        <end position="197"/>
    </location>
</feature>
<protein>
    <submittedName>
        <fullName evidence="3">Protein TTN-1, isoform g</fullName>
    </submittedName>
</protein>
<evidence type="ECO:0000256" key="2">
    <source>
        <dbReference type="SAM" id="MobiDB-lite"/>
    </source>
</evidence>
<sequence>MKFFKHLFPSHKPESHYGYEVRAGQYVESEVFHETEDFLNYVDQQSQEVERRGVTDKIGLLKTAPSGEYLFAMIFDLPARGDLDSQLADFYTKKKLPYDTDIFNKMNQLHAKMADSSSPVDQDEAHEDEVAVTAENDDFVVAPDSSIDPAPSSIDPAPSTVSQTPDVQVTEQQVVEQAPVPTPEQQAPAPTPEQQAPAPTPEEVVEQPVVVDPKDLEIQRLKALLLQEQKATVAPEPEVAPTVNPALEALQEDVSSSVVTVLEEKQGRLSTLLNESDHSGTIRREVQEEFDQKRVTLLAQVQKAAAHDLEEAKQREQQRYEQALRELDEQFDKTQAHLVVEVEQSVQQEHDLTLQKRLEENQKQLEQLLSAREDLTKKINQAKQLFA</sequence>
<dbReference type="Proteomes" id="UP000064514">
    <property type="component" value="Unassembled WGS sequence"/>
</dbReference>
<gene>
    <name evidence="3" type="ORF">FTRO_0150020</name>
</gene>
<accession>A0A3F3HDP6</accession>